<comment type="similarity">
    <text evidence="2 9">Belongs to the class-I pyridine nucleotide-disulfide oxidoreductase family.</text>
</comment>
<keyword evidence="7" id="KW-1015">Disulfide bond</keyword>
<dbReference type="InterPro" id="IPR001100">
    <property type="entry name" value="Pyr_nuc-diS_OxRdtase"/>
</dbReference>
<dbReference type="PROSITE" id="PS00076">
    <property type="entry name" value="PYRIDINE_REDOX_1"/>
    <property type="match status" value="1"/>
</dbReference>
<keyword evidence="13" id="KW-1185">Reference proteome</keyword>
<dbReference type="Proteomes" id="UP001207930">
    <property type="component" value="Unassembled WGS sequence"/>
</dbReference>
<feature type="domain" description="FAD/NAD(P)-binding" evidence="11">
    <location>
        <begin position="7"/>
        <end position="326"/>
    </location>
</feature>
<evidence type="ECO:0000313" key="12">
    <source>
        <dbReference type="EMBL" id="MCW1885484.1"/>
    </source>
</evidence>
<dbReference type="SUPFAM" id="SSF51905">
    <property type="entry name" value="FAD/NAD(P)-binding domain"/>
    <property type="match status" value="1"/>
</dbReference>
<dbReference type="Pfam" id="PF02852">
    <property type="entry name" value="Pyr_redox_dim"/>
    <property type="match status" value="1"/>
</dbReference>
<keyword evidence="3 9" id="KW-0285">Flavoprotein</keyword>
<feature type="domain" description="Pyridine nucleotide-disulphide oxidoreductase dimerisation" evidence="10">
    <location>
        <begin position="348"/>
        <end position="451"/>
    </location>
</feature>
<keyword evidence="6 9" id="KW-0560">Oxidoreductase</keyword>
<dbReference type="InterPro" id="IPR012999">
    <property type="entry name" value="Pyr_OxRdtase_I_AS"/>
</dbReference>
<dbReference type="InterPro" id="IPR023753">
    <property type="entry name" value="FAD/NAD-binding_dom"/>
</dbReference>
<evidence type="ECO:0000256" key="9">
    <source>
        <dbReference type="RuleBase" id="RU003691"/>
    </source>
</evidence>
<evidence type="ECO:0000256" key="7">
    <source>
        <dbReference type="ARBA" id="ARBA00023157"/>
    </source>
</evidence>
<evidence type="ECO:0000256" key="8">
    <source>
        <dbReference type="ARBA" id="ARBA00023284"/>
    </source>
</evidence>
<evidence type="ECO:0000256" key="1">
    <source>
        <dbReference type="ARBA" id="ARBA00001974"/>
    </source>
</evidence>
<dbReference type="PANTHER" id="PTHR43014">
    <property type="entry name" value="MERCURIC REDUCTASE"/>
    <property type="match status" value="1"/>
</dbReference>
<dbReference type="Gene3D" id="3.50.50.60">
    <property type="entry name" value="FAD/NAD(P)-binding domain"/>
    <property type="match status" value="2"/>
</dbReference>
<keyword evidence="4 9" id="KW-0274">FAD</keyword>
<evidence type="ECO:0000256" key="4">
    <source>
        <dbReference type="ARBA" id="ARBA00022827"/>
    </source>
</evidence>
<evidence type="ECO:0000256" key="6">
    <source>
        <dbReference type="ARBA" id="ARBA00023002"/>
    </source>
</evidence>
<evidence type="ECO:0000256" key="5">
    <source>
        <dbReference type="ARBA" id="ARBA00022857"/>
    </source>
</evidence>
<comment type="caution">
    <text evidence="12">The sequence shown here is derived from an EMBL/GenBank/DDBJ whole genome shotgun (WGS) entry which is preliminary data.</text>
</comment>
<dbReference type="PRINTS" id="PR00411">
    <property type="entry name" value="PNDRDTASEI"/>
</dbReference>
<reference evidence="12 13" key="1">
    <citation type="submission" date="2022-10" db="EMBL/GenBank/DDBJ databases">
        <title>Luteolibacter flavescens strain MCCC 1K03193, whole genome shotgun sequencing project.</title>
        <authorList>
            <person name="Zhao G."/>
            <person name="Shen L."/>
        </authorList>
    </citation>
    <scope>NUCLEOTIDE SEQUENCE [LARGE SCALE GENOMIC DNA]</scope>
    <source>
        <strain evidence="12 13">MCCC 1K03193</strain>
    </source>
</reference>
<sequence>MAGERHFDFVVIGGGSAGYAAARVAREARDNVAIIDGAEHLGGLCILRGCMPSKTLIYSAEVLHLAQRGREFGLVIPEARADMAAMQRRKREVIEDFGSYRRGQLEADHFTLIRERARFVDERTVVLEPSGDRITADHFMISTGSVVNVPDVPGLAETPHWTSDDVLDLDFLPESVIVLGGGIVACELAQFLRRAGSRVIQIQRSGRILRNASEDAAAVVTQAFRDEGIELHTGTAIRGIRREGDQVVVTYDCDGKACEARATHLLNALGRRPALDGLGLEAAGVKTGESGMITVNEHQRTSNPAVYAGGDVTGPHEIVHLAVMQGELAARHATGRPAEPIDYDHLTGVTFTDPQVASAGITPADAEKRGIRIKSATYPFDDHGRSILMGATYGYVKAWADVSTGKLLGAECVGKDAGELIHGMAIAITLGATARDLLRVQWYHPTLSEIWSYPLEDLAGE</sequence>
<accession>A0ABT3FQL7</accession>
<evidence type="ECO:0000259" key="10">
    <source>
        <dbReference type="Pfam" id="PF02852"/>
    </source>
</evidence>
<dbReference type="PRINTS" id="PR00368">
    <property type="entry name" value="FADPNR"/>
</dbReference>
<gene>
    <name evidence="12" type="ORF">OKA04_12160</name>
</gene>
<protein>
    <submittedName>
        <fullName evidence="12">NAD(P)/FAD-dependent oxidoreductase</fullName>
    </submittedName>
</protein>
<dbReference type="Pfam" id="PF07992">
    <property type="entry name" value="Pyr_redox_2"/>
    <property type="match status" value="1"/>
</dbReference>
<dbReference type="InterPro" id="IPR016156">
    <property type="entry name" value="FAD/NAD-linked_Rdtase_dimer_sf"/>
</dbReference>
<keyword evidence="8 9" id="KW-0676">Redox-active center</keyword>
<name>A0ABT3FQL7_9BACT</name>
<dbReference type="PIRSF" id="PIRSF000350">
    <property type="entry name" value="Mercury_reductase_MerA"/>
    <property type="match status" value="1"/>
</dbReference>
<evidence type="ECO:0000256" key="2">
    <source>
        <dbReference type="ARBA" id="ARBA00007532"/>
    </source>
</evidence>
<evidence type="ECO:0000259" key="11">
    <source>
        <dbReference type="Pfam" id="PF07992"/>
    </source>
</evidence>
<dbReference type="PANTHER" id="PTHR43014:SF2">
    <property type="entry name" value="MERCURIC REDUCTASE"/>
    <property type="match status" value="1"/>
</dbReference>
<evidence type="ECO:0000256" key="3">
    <source>
        <dbReference type="ARBA" id="ARBA00022630"/>
    </source>
</evidence>
<evidence type="ECO:0000313" key="13">
    <source>
        <dbReference type="Proteomes" id="UP001207930"/>
    </source>
</evidence>
<keyword evidence="5" id="KW-0521">NADP</keyword>
<dbReference type="EMBL" id="JAPDDS010000006">
    <property type="protein sequence ID" value="MCW1885484.1"/>
    <property type="molecule type" value="Genomic_DNA"/>
</dbReference>
<dbReference type="InterPro" id="IPR004099">
    <property type="entry name" value="Pyr_nucl-diS_OxRdtase_dimer"/>
</dbReference>
<organism evidence="12 13">
    <name type="scientific">Luteolibacter flavescens</name>
    <dbReference type="NCBI Taxonomy" id="1859460"/>
    <lineage>
        <taxon>Bacteria</taxon>
        <taxon>Pseudomonadati</taxon>
        <taxon>Verrucomicrobiota</taxon>
        <taxon>Verrucomicrobiia</taxon>
        <taxon>Verrucomicrobiales</taxon>
        <taxon>Verrucomicrobiaceae</taxon>
        <taxon>Luteolibacter</taxon>
    </lineage>
</organism>
<dbReference type="RefSeq" id="WP_264501441.1">
    <property type="nucleotide sequence ID" value="NZ_JAPDDS010000006.1"/>
</dbReference>
<dbReference type="InterPro" id="IPR036188">
    <property type="entry name" value="FAD/NAD-bd_sf"/>
</dbReference>
<dbReference type="Gene3D" id="3.30.390.30">
    <property type="match status" value="1"/>
</dbReference>
<dbReference type="SUPFAM" id="SSF55424">
    <property type="entry name" value="FAD/NAD-linked reductases, dimerisation (C-terminal) domain"/>
    <property type="match status" value="1"/>
</dbReference>
<comment type="cofactor">
    <cofactor evidence="1">
        <name>FAD</name>
        <dbReference type="ChEBI" id="CHEBI:57692"/>
    </cofactor>
</comment>
<proteinExistence type="inferred from homology"/>